<evidence type="ECO:0000313" key="2">
    <source>
        <dbReference type="Proteomes" id="UP000177141"/>
    </source>
</evidence>
<name>A0A1F7IUM0_9BACT</name>
<dbReference type="Gene3D" id="3.40.50.720">
    <property type="entry name" value="NAD(P)-binding Rossmann-like Domain"/>
    <property type="match status" value="1"/>
</dbReference>
<dbReference type="Proteomes" id="UP000177141">
    <property type="component" value="Unassembled WGS sequence"/>
</dbReference>
<dbReference type="STRING" id="1802061.A3A93_02750"/>
<dbReference type="Gene3D" id="3.40.50.150">
    <property type="entry name" value="Vaccinia Virus protein VP39"/>
    <property type="match status" value="1"/>
</dbReference>
<organism evidence="1 2">
    <name type="scientific">Candidatus Roizmanbacteria bacterium RIFCSPLOWO2_01_FULL_38_12</name>
    <dbReference type="NCBI Taxonomy" id="1802061"/>
    <lineage>
        <taxon>Bacteria</taxon>
        <taxon>Candidatus Roizmaniibacteriota</taxon>
    </lineage>
</organism>
<sequence length="399" mass="46077">MKRICEVCSSRNNKILYHQRFVLPTKYFFHSGYDVAVCNNCGFVYADNIPEQEFFEEYYKEMSKKTFYLEKKIFEKSNKDTYYDKEMNKRIKFTMPIIEKHISKKDRILDVGCYTGEMLAILKNKGYKNILGIDPSDYAVKLAKKWYGIEVITASAFDDLSIGEFDFIILAHVMEHIKDLRLFIHKVSSYLAPGGKIYIESPNADNFFISKSSKFLPEHQESFQQFSVEHINFFTKTSLANLMNSLKFKKVSLATKVSVIAILSGVWQKKPVKKDKIIEGKIRKYIKESAALLKNLTAIIDKVVKNKKKIYVWGAGVHTQRMLSLTNLIHANIVAFIDSNDSYKNGKLVNKPIMSPEALKKKSKLPILISSKGYQEAILNQIKQMRLSNEIILLYDTKN</sequence>
<dbReference type="EMBL" id="MGAL01000036">
    <property type="protein sequence ID" value="OGK47016.1"/>
    <property type="molecule type" value="Genomic_DNA"/>
</dbReference>
<dbReference type="InterPro" id="IPR029063">
    <property type="entry name" value="SAM-dependent_MTases_sf"/>
</dbReference>
<protein>
    <recommendedName>
        <fullName evidence="3">C-methyltransferase domain-containing protein</fullName>
    </recommendedName>
</protein>
<dbReference type="Pfam" id="PF13489">
    <property type="entry name" value="Methyltransf_23"/>
    <property type="match status" value="1"/>
</dbReference>
<accession>A0A1F7IUM0</accession>
<evidence type="ECO:0008006" key="3">
    <source>
        <dbReference type="Google" id="ProtNLM"/>
    </source>
</evidence>
<gene>
    <name evidence="1" type="ORF">A3A93_02750</name>
</gene>
<dbReference type="CDD" id="cd02440">
    <property type="entry name" value="AdoMet_MTases"/>
    <property type="match status" value="1"/>
</dbReference>
<reference evidence="1 2" key="1">
    <citation type="journal article" date="2016" name="Nat. Commun.">
        <title>Thousands of microbial genomes shed light on interconnected biogeochemical processes in an aquifer system.</title>
        <authorList>
            <person name="Anantharaman K."/>
            <person name="Brown C.T."/>
            <person name="Hug L.A."/>
            <person name="Sharon I."/>
            <person name="Castelle C.J."/>
            <person name="Probst A.J."/>
            <person name="Thomas B.C."/>
            <person name="Singh A."/>
            <person name="Wilkins M.J."/>
            <person name="Karaoz U."/>
            <person name="Brodie E.L."/>
            <person name="Williams K.H."/>
            <person name="Hubbard S.S."/>
            <person name="Banfield J.F."/>
        </authorList>
    </citation>
    <scope>NUCLEOTIDE SEQUENCE [LARGE SCALE GENOMIC DNA]</scope>
</reference>
<comment type="caution">
    <text evidence="1">The sequence shown here is derived from an EMBL/GenBank/DDBJ whole genome shotgun (WGS) entry which is preliminary data.</text>
</comment>
<dbReference type="PANTHER" id="PTHR43861">
    <property type="entry name" value="TRANS-ACONITATE 2-METHYLTRANSFERASE-RELATED"/>
    <property type="match status" value="1"/>
</dbReference>
<dbReference type="SUPFAM" id="SSF53335">
    <property type="entry name" value="S-adenosyl-L-methionine-dependent methyltransferases"/>
    <property type="match status" value="2"/>
</dbReference>
<evidence type="ECO:0000313" key="1">
    <source>
        <dbReference type="EMBL" id="OGK47016.1"/>
    </source>
</evidence>
<proteinExistence type="predicted"/>
<dbReference type="AlphaFoldDB" id="A0A1F7IUM0"/>